<dbReference type="Proteomes" id="UP000002430">
    <property type="component" value="Chromosome"/>
</dbReference>
<dbReference type="AlphaFoldDB" id="Q1MQF7"/>
<dbReference type="HOGENOM" id="CLU_019602_18_2_7"/>
<evidence type="ECO:0000259" key="2">
    <source>
        <dbReference type="SMART" id="SM00062"/>
    </source>
</evidence>
<dbReference type="STRING" id="363253.LI0716"/>
<dbReference type="PANTHER" id="PTHR35936">
    <property type="entry name" value="MEMBRANE-BOUND LYTIC MUREIN TRANSGLYCOSYLASE F"/>
    <property type="match status" value="1"/>
</dbReference>
<proteinExistence type="predicted"/>
<protein>
    <submittedName>
        <fullName evidence="3">ABC-type amino acid transport/signal transduction systems, periplasmic component/domain</fullName>
    </submittedName>
</protein>
<organism evidence="3 4">
    <name type="scientific">Lawsonia intracellularis (strain PHE/MN1-00)</name>
    <dbReference type="NCBI Taxonomy" id="363253"/>
    <lineage>
        <taxon>Bacteria</taxon>
        <taxon>Pseudomonadati</taxon>
        <taxon>Thermodesulfobacteriota</taxon>
        <taxon>Desulfovibrionia</taxon>
        <taxon>Desulfovibrionales</taxon>
        <taxon>Desulfovibrionaceae</taxon>
        <taxon>Lawsonia</taxon>
    </lineage>
</organism>
<name>Q1MQF7_LAWIP</name>
<evidence type="ECO:0000313" key="3">
    <source>
        <dbReference type="EMBL" id="CAJ54770.1"/>
    </source>
</evidence>
<dbReference type="CDD" id="cd13530">
    <property type="entry name" value="PBP2_peptides_like"/>
    <property type="match status" value="1"/>
</dbReference>
<dbReference type="SUPFAM" id="SSF53850">
    <property type="entry name" value="Periplasmic binding protein-like II"/>
    <property type="match status" value="1"/>
</dbReference>
<evidence type="ECO:0000313" key="4">
    <source>
        <dbReference type="Proteomes" id="UP000002430"/>
    </source>
</evidence>
<keyword evidence="4" id="KW-1185">Reference proteome</keyword>
<sequence length="260" mass="30106">MGLFMKYMLSLWINILFCFFFIVNPIYAEKKEHYINGIDAHYPPFSFIDEHGDPTGFDVEALNWIANKLGFTVEHRPISWDGIIPALLAKKIDMICSGMSISPEREKNILFTRPYWITQKILIVHKDSKLTPEEIFYGENIIVGVQCGTNEATFLEKELKNKGYKYKLRYYDSSPLVIKDLLNGRINAAVMDCLPVDNAIKHNKAIKKLYIIDYSDAFGVAVRKENTQLAKRIEDGFLLLQADPFWETLKQKYLPLRENP</sequence>
<evidence type="ECO:0000256" key="1">
    <source>
        <dbReference type="ARBA" id="ARBA00022729"/>
    </source>
</evidence>
<dbReference type="eggNOG" id="COG0834">
    <property type="taxonomic scope" value="Bacteria"/>
</dbReference>
<dbReference type="EMBL" id="AM180252">
    <property type="protein sequence ID" value="CAJ54770.1"/>
    <property type="molecule type" value="Genomic_DNA"/>
</dbReference>
<reference evidence="3 4" key="1">
    <citation type="submission" date="2005-11" db="EMBL/GenBank/DDBJ databases">
        <title>The complete genome sequence of Lawsonia intracellularis: the causative agent of proliferative enteropathy.</title>
        <authorList>
            <person name="Kaur K."/>
            <person name="Zhang Q."/>
            <person name="Beckler D."/>
            <person name="Munir S."/>
            <person name="Li L."/>
            <person name="Kinsley K."/>
            <person name="Herron L."/>
            <person name="Peterson A."/>
            <person name="May B."/>
            <person name="Singh S."/>
            <person name="Gebhart C."/>
            <person name="Kapur V."/>
        </authorList>
    </citation>
    <scope>NUCLEOTIDE SEQUENCE [LARGE SCALE GENOMIC DNA]</scope>
    <source>
        <strain evidence="3 4">PHE/MN1-00</strain>
    </source>
</reference>
<dbReference type="InterPro" id="IPR001638">
    <property type="entry name" value="Solute-binding_3/MltF_N"/>
</dbReference>
<dbReference type="KEGG" id="lip:LI0716"/>
<dbReference type="Pfam" id="PF00497">
    <property type="entry name" value="SBP_bac_3"/>
    <property type="match status" value="1"/>
</dbReference>
<dbReference type="PANTHER" id="PTHR35936:SF19">
    <property type="entry name" value="AMINO-ACID-BINDING PROTEIN YXEM-RELATED"/>
    <property type="match status" value="1"/>
</dbReference>
<dbReference type="Gene3D" id="3.40.190.10">
    <property type="entry name" value="Periplasmic binding protein-like II"/>
    <property type="match status" value="2"/>
</dbReference>
<dbReference type="SMART" id="SM00062">
    <property type="entry name" value="PBPb"/>
    <property type="match status" value="1"/>
</dbReference>
<accession>Q1MQF7</accession>
<feature type="domain" description="Solute-binding protein family 3/N-terminal" evidence="2">
    <location>
        <begin position="33"/>
        <end position="257"/>
    </location>
</feature>
<keyword evidence="1" id="KW-0732">Signal</keyword>
<gene>
    <name evidence="3" type="primary">gln</name>
    <name evidence="3" type="ordered locus">LI0716</name>
</gene>